<evidence type="ECO:0000313" key="2">
    <source>
        <dbReference type="Proteomes" id="UP000419017"/>
    </source>
</evidence>
<sequence length="230" mass="27174">MIYIVSKERKFNVLENILKNKNKEYEYLNISEKEFEDLVNSKNYEAIFVSKEYQDCLDEKKDLIYVKNGEIKYTELLYIGFSKFLDRNNINMNEKRVLLLGSNKKARTIYRVLKDKYEKVTVFIATISEELMDLEAGDRRIKKVEIKNMKQSDFIINATTLGNVGEENSSMLEKENEVRSYNIIDLIYEPKETALLLKYKVKGARIYGGLEIEKTKYYEALKILENEFQV</sequence>
<gene>
    <name evidence="1" type="ORF">OMES3154_01012</name>
</gene>
<dbReference type="SUPFAM" id="SSF51735">
    <property type="entry name" value="NAD(P)-binding Rossmann-fold domains"/>
    <property type="match status" value="1"/>
</dbReference>
<dbReference type="EMBL" id="CABWIB010000001">
    <property type="protein sequence ID" value="VWL85724.1"/>
    <property type="molecule type" value="Genomic_DNA"/>
</dbReference>
<reference evidence="1 2" key="1">
    <citation type="submission" date="2019-10" db="EMBL/GenBank/DDBJ databases">
        <authorList>
            <person name="Blom J."/>
        </authorList>
    </citation>
    <scope>NUCLEOTIDE SEQUENCE [LARGE SCALE GENOMIC DNA]</scope>
    <source>
        <strain evidence="1 2">ES3154-GLU</strain>
    </source>
</reference>
<keyword evidence="2" id="KW-1185">Reference proteome</keyword>
<protein>
    <submittedName>
        <fullName evidence="1">Shikimate dehydrogenase substrate binding domain-containing protein</fullName>
    </submittedName>
</protein>
<dbReference type="Gene3D" id="3.40.50.10860">
    <property type="entry name" value="Leucine Dehydrogenase, chain A, domain 1"/>
    <property type="match status" value="1"/>
</dbReference>
<dbReference type="AlphaFoldDB" id="A0A6I8M779"/>
<organism evidence="1 2">
    <name type="scientific">Oceanivirga miroungae</name>
    <dbReference type="NCBI Taxonomy" id="1130046"/>
    <lineage>
        <taxon>Bacteria</taxon>
        <taxon>Fusobacteriati</taxon>
        <taxon>Fusobacteriota</taxon>
        <taxon>Fusobacteriia</taxon>
        <taxon>Fusobacteriales</taxon>
        <taxon>Leptotrichiaceae</taxon>
        <taxon>Oceanivirga</taxon>
    </lineage>
</organism>
<dbReference type="RefSeq" id="WP_156683698.1">
    <property type="nucleotide sequence ID" value="NZ_CABWIB010000001.1"/>
</dbReference>
<evidence type="ECO:0000313" key="1">
    <source>
        <dbReference type="EMBL" id="VWL85724.1"/>
    </source>
</evidence>
<dbReference type="Gene3D" id="3.40.50.720">
    <property type="entry name" value="NAD(P)-binding Rossmann-like Domain"/>
    <property type="match status" value="1"/>
</dbReference>
<proteinExistence type="predicted"/>
<dbReference type="Proteomes" id="UP000419017">
    <property type="component" value="Unassembled WGS sequence"/>
</dbReference>
<dbReference type="InterPro" id="IPR036291">
    <property type="entry name" value="NAD(P)-bd_dom_sf"/>
</dbReference>
<name>A0A6I8M779_9FUSO</name>
<accession>A0A6I8M779</accession>